<evidence type="ECO:0000313" key="2">
    <source>
        <dbReference type="Proteomes" id="UP000234323"/>
    </source>
</evidence>
<keyword evidence="2" id="KW-1185">Reference proteome</keyword>
<comment type="caution">
    <text evidence="1">The sequence shown here is derived from an EMBL/GenBank/DDBJ whole genome shotgun (WGS) entry which is preliminary data.</text>
</comment>
<reference evidence="1 2" key="1">
    <citation type="submission" date="2015-10" db="EMBL/GenBank/DDBJ databases">
        <title>Genome analyses suggest a sexual origin of heterokaryosis in a supposedly ancient asexual fungus.</title>
        <authorList>
            <person name="Ropars J."/>
            <person name="Sedzielewska K."/>
            <person name="Noel J."/>
            <person name="Charron P."/>
            <person name="Farinelli L."/>
            <person name="Marton T."/>
            <person name="Kruger M."/>
            <person name="Pelin A."/>
            <person name="Brachmann A."/>
            <person name="Corradi N."/>
        </authorList>
    </citation>
    <scope>NUCLEOTIDE SEQUENCE [LARGE SCALE GENOMIC DNA]</scope>
    <source>
        <strain evidence="1 2">A4</strain>
    </source>
</reference>
<evidence type="ECO:0000313" key="1">
    <source>
        <dbReference type="EMBL" id="PKY61249.1"/>
    </source>
</evidence>
<dbReference type="VEuPathDB" id="FungiDB:RhiirFUN_005123"/>
<gene>
    <name evidence="1" type="ORF">RhiirA4_412904</name>
</gene>
<protein>
    <submittedName>
        <fullName evidence="1">Uncharacterized protein</fullName>
    </submittedName>
</protein>
<accession>A0A2I1HQT4</accession>
<name>A0A2I1HQT4_9GLOM</name>
<organism evidence="1 2">
    <name type="scientific">Rhizophagus irregularis</name>
    <dbReference type="NCBI Taxonomy" id="588596"/>
    <lineage>
        <taxon>Eukaryota</taxon>
        <taxon>Fungi</taxon>
        <taxon>Fungi incertae sedis</taxon>
        <taxon>Mucoromycota</taxon>
        <taxon>Glomeromycotina</taxon>
        <taxon>Glomeromycetes</taxon>
        <taxon>Glomerales</taxon>
        <taxon>Glomeraceae</taxon>
        <taxon>Rhizophagus</taxon>
    </lineage>
</organism>
<dbReference type="AlphaFoldDB" id="A0A2I1HQT4"/>
<proteinExistence type="predicted"/>
<dbReference type="Proteomes" id="UP000234323">
    <property type="component" value="Unassembled WGS sequence"/>
</dbReference>
<sequence length="87" mass="10076">MEEVVETAKNSDFTHDDSNDVMILSNENDHDFVLSKIVYFAMEKSSSAIHISVHIDAPTNPIQLKTLLQKRLVAQMWQRTTLRYQKI</sequence>
<dbReference type="EMBL" id="LLXI01005098">
    <property type="protein sequence ID" value="PKY61249.1"/>
    <property type="molecule type" value="Genomic_DNA"/>
</dbReference>